<sequence>MLVKIINKWLKYLGLFSVSTFSIISTSSLSAKPVSPLDNDISHYFSKDMQDNFYLFADSTDQSLIWFVSKQGGIEVRGSEPSITIDKEMKSSGLFKGKTYLRIFGILSPNAKASNMKQLQAEAQQLGLSLSPVYAKASKTLYNVQNIEVDNHGKAQAVCSVSRDIDCKVRSRNGEYIPSSLLFNFRGYSPKENVSVSQTIPFKLTTLPGVEAKFLDLLMDGKSWDSFFNVQTQWTVEVSKDGQAGEMTLNTNMSIECVRGMFGQMLWLYDSDTCQKYRE</sequence>
<dbReference type="Proteomes" id="UP000690515">
    <property type="component" value="Unassembled WGS sequence"/>
</dbReference>
<dbReference type="EMBL" id="JAGSOY010000004">
    <property type="protein sequence ID" value="MBU2710011.1"/>
    <property type="molecule type" value="Genomic_DNA"/>
</dbReference>
<proteinExistence type="predicted"/>
<evidence type="ECO:0000313" key="2">
    <source>
        <dbReference type="Proteomes" id="UP000690515"/>
    </source>
</evidence>
<protein>
    <recommendedName>
        <fullName evidence="3">DUF3108 domain-containing protein</fullName>
    </recommendedName>
</protein>
<reference evidence="1 2" key="1">
    <citation type="submission" date="2021-04" db="EMBL/GenBank/DDBJ databases">
        <authorList>
            <person name="Pira H."/>
            <person name="Risdian C."/>
            <person name="Wink J."/>
        </authorList>
    </citation>
    <scope>NUCLEOTIDE SEQUENCE [LARGE SCALE GENOMIC DNA]</scope>
    <source>
        <strain evidence="1 2">WH53</strain>
    </source>
</reference>
<keyword evidence="2" id="KW-1185">Reference proteome</keyword>
<evidence type="ECO:0000313" key="1">
    <source>
        <dbReference type="EMBL" id="MBU2710011.1"/>
    </source>
</evidence>
<name>A0ABS5Z9L3_9GAMM</name>
<accession>A0ABS5Z9L3</accession>
<comment type="caution">
    <text evidence="1">The sequence shown here is derived from an EMBL/GenBank/DDBJ whole genome shotgun (WGS) entry which is preliminary data.</text>
</comment>
<evidence type="ECO:0008006" key="3">
    <source>
        <dbReference type="Google" id="ProtNLM"/>
    </source>
</evidence>
<gene>
    <name evidence="1" type="ORF">KCG35_02975</name>
</gene>
<dbReference type="RefSeq" id="WP_215818174.1">
    <property type="nucleotide sequence ID" value="NZ_JAGSOY010000004.1"/>
</dbReference>
<organism evidence="1 2">
    <name type="scientific">Zooshikella harenae</name>
    <dbReference type="NCBI Taxonomy" id="2827238"/>
    <lineage>
        <taxon>Bacteria</taxon>
        <taxon>Pseudomonadati</taxon>
        <taxon>Pseudomonadota</taxon>
        <taxon>Gammaproteobacteria</taxon>
        <taxon>Oceanospirillales</taxon>
        <taxon>Zooshikellaceae</taxon>
        <taxon>Zooshikella</taxon>
    </lineage>
</organism>